<dbReference type="SUPFAM" id="SSF53474">
    <property type="entry name" value="alpha/beta-Hydrolases"/>
    <property type="match status" value="1"/>
</dbReference>
<dbReference type="InterPro" id="IPR029058">
    <property type="entry name" value="AB_hydrolase_fold"/>
</dbReference>
<keyword evidence="5" id="KW-1185">Reference proteome</keyword>
<dbReference type="InterPro" id="IPR014940">
    <property type="entry name" value="BAAT_C"/>
</dbReference>
<feature type="compositionally biased region" description="Basic and acidic residues" evidence="1">
    <location>
        <begin position="36"/>
        <end position="56"/>
    </location>
</feature>
<sequence>MVAGASGAPGRGHLRGGAHPRRHGTAGQPGAGPRAGRAEGPEPRPRRLGHRGREPLVVESSPASRSDPGSLRRGPLGGAGLWPGRDDPAERGDVVDPVGGWTPAPHRGGALVSAVTLQVAPRRTRVDDSLSVRIEGLTPYAPADLVVTTTDGALRVWTSRSAFRADSEGVIDLTRDAPLTGSSYAGVDPTGPLWSVVGDGTALFRKQRATPLQYRFAVELGTAGEVAVVDAVVRHFGHRVVEESVAEPGIVGTVHRPGDRQPRPAVLLLGGSDGGSLNHAASLLADEGYVVLALAYFGVEDRPPTLAGIDLDDIDGAVSWLLARPDVTGAQIAAVGISRGAELALQLASDNPRVGAVVAVAPSALRQPGLTTNFSDFTHAAWVRGAVPLPFNGSKLGMRDWLGSAWGMLRRRPMRQVESFREDLRHPDRVRRAGIAVERCTGPLLLVSGEDDQLWPSAEFADLILARLHAHGRVELAEDLRYARVGHFVAFPMGIPGMPPSIDLSPTSFFSIDFGGERAEHAAAAVNAWVRQLDFLDRWRSGLDPAPPALDGLPMSTAMLDDLHPAPAGVSGAAERRTR</sequence>
<feature type="compositionally biased region" description="Low complexity" evidence="1">
    <location>
        <begin position="26"/>
        <end position="35"/>
    </location>
</feature>
<dbReference type="Proteomes" id="UP000315395">
    <property type="component" value="Chromosome"/>
</dbReference>
<dbReference type="OrthoDB" id="4819815at2"/>
<dbReference type="Gene3D" id="2.60.40.2240">
    <property type="entry name" value="Acyl-CoA thioester hydrolase/BAAT N-terminal domain"/>
    <property type="match status" value="1"/>
</dbReference>
<evidence type="ECO:0000259" key="2">
    <source>
        <dbReference type="Pfam" id="PF04775"/>
    </source>
</evidence>
<dbReference type="GO" id="GO:0006631">
    <property type="term" value="P:fatty acid metabolic process"/>
    <property type="evidence" value="ECO:0007669"/>
    <property type="project" value="TreeGrafter"/>
</dbReference>
<dbReference type="InterPro" id="IPR006862">
    <property type="entry name" value="Thio_Ohase/aa_AcTrfase"/>
</dbReference>
<reference evidence="4 5" key="1">
    <citation type="submission" date="2019-07" db="EMBL/GenBank/DDBJ databases">
        <title>complete genome sequencing of Ornithinimicrobium sp. H23M54.</title>
        <authorList>
            <person name="Bae J.-W."/>
            <person name="Lee S.-Y."/>
        </authorList>
    </citation>
    <scope>NUCLEOTIDE SEQUENCE [LARGE SCALE GENOMIC DNA]</scope>
    <source>
        <strain evidence="4 5">H23M54</strain>
    </source>
</reference>
<proteinExistence type="predicted"/>
<feature type="compositionally biased region" description="Basic residues" evidence="1">
    <location>
        <begin position="12"/>
        <end position="24"/>
    </location>
</feature>
<name>A0A516G737_9MICO</name>
<dbReference type="Pfam" id="PF04775">
    <property type="entry name" value="Bile_Hydr_Trans"/>
    <property type="match status" value="1"/>
</dbReference>
<evidence type="ECO:0000259" key="3">
    <source>
        <dbReference type="Pfam" id="PF08840"/>
    </source>
</evidence>
<evidence type="ECO:0008006" key="6">
    <source>
        <dbReference type="Google" id="ProtNLM"/>
    </source>
</evidence>
<evidence type="ECO:0000256" key="1">
    <source>
        <dbReference type="SAM" id="MobiDB-lite"/>
    </source>
</evidence>
<feature type="domain" description="BAAT/Acyl-CoA thioester hydrolase C-terminal" evidence="3">
    <location>
        <begin position="314"/>
        <end position="537"/>
    </location>
</feature>
<dbReference type="InterPro" id="IPR042490">
    <property type="entry name" value="Thio_Ohase/BAAT_N"/>
</dbReference>
<protein>
    <recommendedName>
        <fullName evidence="6">Acyl-CoA thioesterase</fullName>
    </recommendedName>
</protein>
<dbReference type="PANTHER" id="PTHR10824:SF36">
    <property type="entry name" value="ACYL-COA THIOESTERASE 17-RELATED"/>
    <property type="match status" value="1"/>
</dbReference>
<evidence type="ECO:0000313" key="4">
    <source>
        <dbReference type="EMBL" id="QDO87346.1"/>
    </source>
</evidence>
<feature type="region of interest" description="Disordered" evidence="1">
    <location>
        <begin position="1"/>
        <end position="108"/>
    </location>
</feature>
<dbReference type="GO" id="GO:0047617">
    <property type="term" value="F:fatty acyl-CoA hydrolase activity"/>
    <property type="evidence" value="ECO:0007669"/>
    <property type="project" value="TreeGrafter"/>
</dbReference>
<accession>A0A516G737</accession>
<dbReference type="EMBL" id="CP041616">
    <property type="protein sequence ID" value="QDO87346.1"/>
    <property type="molecule type" value="Genomic_DNA"/>
</dbReference>
<dbReference type="AlphaFoldDB" id="A0A516G737"/>
<organism evidence="4 5">
    <name type="scientific">Ornithinimicrobium ciconiae</name>
    <dbReference type="NCBI Taxonomy" id="2594265"/>
    <lineage>
        <taxon>Bacteria</taxon>
        <taxon>Bacillati</taxon>
        <taxon>Actinomycetota</taxon>
        <taxon>Actinomycetes</taxon>
        <taxon>Micrococcales</taxon>
        <taxon>Ornithinimicrobiaceae</taxon>
        <taxon>Ornithinimicrobium</taxon>
    </lineage>
</organism>
<gene>
    <name evidence="4" type="ORF">FNH13_02530</name>
</gene>
<dbReference type="GO" id="GO:0006637">
    <property type="term" value="P:acyl-CoA metabolic process"/>
    <property type="evidence" value="ECO:0007669"/>
    <property type="project" value="TreeGrafter"/>
</dbReference>
<dbReference type="Pfam" id="PF08840">
    <property type="entry name" value="BAAT_C"/>
    <property type="match status" value="1"/>
</dbReference>
<feature type="domain" description="Acyl-CoA thioester hydrolase/bile acid-CoA amino acid N-acetyltransferase" evidence="2">
    <location>
        <begin position="127"/>
        <end position="243"/>
    </location>
</feature>
<evidence type="ECO:0000313" key="5">
    <source>
        <dbReference type="Proteomes" id="UP000315395"/>
    </source>
</evidence>
<feature type="compositionally biased region" description="Basic and acidic residues" evidence="1">
    <location>
        <begin position="84"/>
        <end position="94"/>
    </location>
</feature>
<dbReference type="Gene3D" id="3.40.50.1820">
    <property type="entry name" value="alpha/beta hydrolase"/>
    <property type="match status" value="1"/>
</dbReference>
<dbReference type="KEGG" id="orz:FNH13_02530"/>
<dbReference type="PANTHER" id="PTHR10824">
    <property type="entry name" value="ACYL-COENZYME A THIOESTERASE-RELATED"/>
    <property type="match status" value="1"/>
</dbReference>